<evidence type="ECO:0000313" key="3">
    <source>
        <dbReference type="Proteomes" id="UP000006180"/>
    </source>
</evidence>
<dbReference type="KEGG" id="sfd:USDA257_c21060"/>
<evidence type="ECO:0000256" key="1">
    <source>
        <dbReference type="SAM" id="MobiDB-lite"/>
    </source>
</evidence>
<sequence>MPPFQCRSDRRQILLHFRSRLEPGVQLGLRTFQPGETAPSTRLAASTMNG</sequence>
<protein>
    <submittedName>
        <fullName evidence="2">Uncharacterized protein</fullName>
    </submittedName>
</protein>
<organism evidence="2 3">
    <name type="scientific">Sinorhizobium fredii (strain USDA 257)</name>
    <dbReference type="NCBI Taxonomy" id="1185652"/>
    <lineage>
        <taxon>Bacteria</taxon>
        <taxon>Pseudomonadati</taxon>
        <taxon>Pseudomonadota</taxon>
        <taxon>Alphaproteobacteria</taxon>
        <taxon>Hyphomicrobiales</taxon>
        <taxon>Rhizobiaceae</taxon>
        <taxon>Sinorhizobium/Ensifer group</taxon>
        <taxon>Sinorhizobium</taxon>
    </lineage>
</organism>
<feature type="region of interest" description="Disordered" evidence="1">
    <location>
        <begin position="31"/>
        <end position="50"/>
    </location>
</feature>
<reference evidence="2 3" key="1">
    <citation type="journal article" date="2012" name="J. Bacteriol.">
        <title>Complete genome sequence of the broad-host-range strain Sinorhizobium fredii USDA257.</title>
        <authorList>
            <person name="Schuldes J."/>
            <person name="Rodriguez Orbegoso M."/>
            <person name="Schmeisser C."/>
            <person name="Krishnan H.B."/>
            <person name="Daniel R."/>
            <person name="Streit W.R."/>
        </authorList>
    </citation>
    <scope>NUCLEOTIDE SEQUENCE [LARGE SCALE GENOMIC DNA]</scope>
    <source>
        <strain evidence="2 3">USDA 257</strain>
    </source>
</reference>
<gene>
    <name evidence="2" type="ORF">USDA257_c21060</name>
</gene>
<dbReference type="PATRIC" id="fig|1185652.3.peg.2173"/>
<dbReference type="HOGENOM" id="CLU_3122675_0_0_5"/>
<accession>I3X482</accession>
<evidence type="ECO:0000313" key="2">
    <source>
        <dbReference type="EMBL" id="AFL50688.1"/>
    </source>
</evidence>
<dbReference type="STRING" id="1185652.USDA257_c21060"/>
<name>I3X482_SINF2</name>
<proteinExistence type="predicted"/>
<dbReference type="AlphaFoldDB" id="I3X482"/>
<dbReference type="Proteomes" id="UP000006180">
    <property type="component" value="Chromosome"/>
</dbReference>
<feature type="compositionally biased region" description="Polar residues" evidence="1">
    <location>
        <begin position="38"/>
        <end position="50"/>
    </location>
</feature>
<dbReference type="EMBL" id="CP003563">
    <property type="protein sequence ID" value="AFL50688.1"/>
    <property type="molecule type" value="Genomic_DNA"/>
</dbReference>